<feature type="compositionally biased region" description="Basic and acidic residues" evidence="8">
    <location>
        <begin position="131"/>
        <end position="145"/>
    </location>
</feature>
<dbReference type="CDD" id="cd02248">
    <property type="entry name" value="Peptidase_C1A"/>
    <property type="match status" value="1"/>
</dbReference>
<evidence type="ECO:0000313" key="11">
    <source>
        <dbReference type="EMBL" id="KAK3511685.1"/>
    </source>
</evidence>
<dbReference type="GO" id="GO:0006886">
    <property type="term" value="P:intracellular protein transport"/>
    <property type="evidence" value="ECO:0007669"/>
    <property type="project" value="InterPro"/>
</dbReference>
<feature type="region of interest" description="Disordered" evidence="8">
    <location>
        <begin position="104"/>
        <end position="191"/>
    </location>
</feature>
<dbReference type="InterPro" id="IPR000668">
    <property type="entry name" value="Peptidase_C1A_C"/>
</dbReference>
<name>A0AAE0Q1J2_9TELE</name>
<organism evidence="11 12">
    <name type="scientific">Hemibagrus guttatus</name>
    <dbReference type="NCBI Taxonomy" id="175788"/>
    <lineage>
        <taxon>Eukaryota</taxon>
        <taxon>Metazoa</taxon>
        <taxon>Chordata</taxon>
        <taxon>Craniata</taxon>
        <taxon>Vertebrata</taxon>
        <taxon>Euteleostomi</taxon>
        <taxon>Actinopterygii</taxon>
        <taxon>Neopterygii</taxon>
        <taxon>Teleostei</taxon>
        <taxon>Ostariophysi</taxon>
        <taxon>Siluriformes</taxon>
        <taxon>Bagridae</taxon>
        <taxon>Hemibagrus</taxon>
    </lineage>
</organism>
<keyword evidence="6" id="KW-0472">Membrane</keyword>
<keyword evidence="4" id="KW-0378">Hydrolase</keyword>
<evidence type="ECO:0008006" key="13">
    <source>
        <dbReference type="Google" id="ProtNLM"/>
    </source>
</evidence>
<gene>
    <name evidence="11" type="ORF">QTP70_014541</name>
</gene>
<proteinExistence type="predicted"/>
<comment type="subcellular location">
    <subcellularLocation>
        <location evidence="1">Membrane</location>
    </subcellularLocation>
</comment>
<dbReference type="GO" id="GO:0070382">
    <property type="term" value="C:exocytic vesicle"/>
    <property type="evidence" value="ECO:0007669"/>
    <property type="project" value="TreeGrafter"/>
</dbReference>
<dbReference type="Gene3D" id="3.90.70.10">
    <property type="entry name" value="Cysteine proteinases"/>
    <property type="match status" value="1"/>
</dbReference>
<dbReference type="PROSITE" id="PS50916">
    <property type="entry name" value="RABBD"/>
    <property type="match status" value="1"/>
</dbReference>
<dbReference type="Gene3D" id="2.60.40.150">
    <property type="entry name" value="C2 domain"/>
    <property type="match status" value="2"/>
</dbReference>
<dbReference type="GO" id="GO:0005886">
    <property type="term" value="C:plasma membrane"/>
    <property type="evidence" value="ECO:0007669"/>
    <property type="project" value="TreeGrafter"/>
</dbReference>
<dbReference type="FunFam" id="2.60.40.150:FF:000006">
    <property type="entry name" value="Synaptotagmin-like 5, isoform CRA_a"/>
    <property type="match status" value="1"/>
</dbReference>
<dbReference type="InterPro" id="IPR013201">
    <property type="entry name" value="Prot_inhib_I29"/>
</dbReference>
<dbReference type="InterPro" id="IPR038765">
    <property type="entry name" value="Papain-like_cys_pep_sf"/>
</dbReference>
<dbReference type="PROSITE" id="PS50004">
    <property type="entry name" value="C2"/>
    <property type="match status" value="2"/>
</dbReference>
<evidence type="ECO:0000256" key="1">
    <source>
        <dbReference type="ARBA" id="ARBA00004370"/>
    </source>
</evidence>
<feature type="domain" description="C2" evidence="9">
    <location>
        <begin position="251"/>
        <end position="371"/>
    </location>
</feature>
<dbReference type="SMART" id="SM00848">
    <property type="entry name" value="Inhibitor_I29"/>
    <property type="match status" value="1"/>
</dbReference>
<keyword evidence="5" id="KW-0788">Thiol protease</keyword>
<dbReference type="InterPro" id="IPR025660">
    <property type="entry name" value="Pept_his_AS"/>
</dbReference>
<dbReference type="PROSITE" id="PS00139">
    <property type="entry name" value="THIOL_PROTEASE_CYS"/>
    <property type="match status" value="1"/>
</dbReference>
<keyword evidence="3" id="KW-0677">Repeat</keyword>
<comment type="caution">
    <text evidence="11">The sequence shown here is derived from an EMBL/GenBank/DDBJ whole genome shotgun (WGS) entry which is preliminary data.</text>
</comment>
<evidence type="ECO:0000256" key="6">
    <source>
        <dbReference type="ARBA" id="ARBA00023136"/>
    </source>
</evidence>
<evidence type="ECO:0000259" key="10">
    <source>
        <dbReference type="PROSITE" id="PS50916"/>
    </source>
</evidence>
<evidence type="ECO:0000313" key="12">
    <source>
        <dbReference type="Proteomes" id="UP001274896"/>
    </source>
</evidence>
<feature type="non-terminal residue" evidence="11">
    <location>
        <position position="1"/>
    </location>
</feature>
<evidence type="ECO:0000256" key="7">
    <source>
        <dbReference type="ARBA" id="ARBA00023145"/>
    </source>
</evidence>
<reference evidence="11" key="1">
    <citation type="submission" date="2023-06" db="EMBL/GenBank/DDBJ databases">
        <title>Male Hemibagrus guttatus genome.</title>
        <authorList>
            <person name="Bian C."/>
        </authorList>
    </citation>
    <scope>NUCLEOTIDE SEQUENCE</scope>
    <source>
        <strain evidence="11">Male_cb2023</strain>
        <tissue evidence="11">Muscle</tissue>
    </source>
</reference>
<dbReference type="GO" id="GO:0006887">
    <property type="term" value="P:exocytosis"/>
    <property type="evidence" value="ECO:0007669"/>
    <property type="project" value="TreeGrafter"/>
</dbReference>
<protein>
    <recommendedName>
        <fullName evidence="13">C2 domain-containing protein</fullName>
    </recommendedName>
</protein>
<keyword evidence="7" id="KW-0865">Zymogen</keyword>
<evidence type="ECO:0000256" key="3">
    <source>
        <dbReference type="ARBA" id="ARBA00022737"/>
    </source>
</evidence>
<dbReference type="PRINTS" id="PR00705">
    <property type="entry name" value="PAPAIN"/>
</dbReference>
<evidence type="ECO:0000256" key="2">
    <source>
        <dbReference type="ARBA" id="ARBA00022670"/>
    </source>
</evidence>
<dbReference type="SMART" id="SM00645">
    <property type="entry name" value="Pept_C1"/>
    <property type="match status" value="1"/>
</dbReference>
<dbReference type="PANTHER" id="PTHR45716">
    <property type="entry name" value="BITESIZE, ISOFORM I"/>
    <property type="match status" value="1"/>
</dbReference>
<dbReference type="SUPFAM" id="SSF49562">
    <property type="entry name" value="C2 domain (Calcium/lipid-binding domain, CaLB)"/>
    <property type="match status" value="2"/>
</dbReference>
<dbReference type="SMART" id="SM00239">
    <property type="entry name" value="C2"/>
    <property type="match status" value="2"/>
</dbReference>
<dbReference type="InterPro" id="IPR035892">
    <property type="entry name" value="C2_domain_sf"/>
</dbReference>
<evidence type="ECO:0000256" key="5">
    <source>
        <dbReference type="ARBA" id="ARBA00022807"/>
    </source>
</evidence>
<dbReference type="InterPro" id="IPR000169">
    <property type="entry name" value="Pept_cys_AS"/>
</dbReference>
<dbReference type="PROSITE" id="PS00639">
    <property type="entry name" value="THIOL_PROTEASE_HIS"/>
    <property type="match status" value="1"/>
</dbReference>
<keyword evidence="12" id="KW-1185">Reference proteome</keyword>
<dbReference type="FunFam" id="3.90.70.10:FF:000087">
    <property type="entry name" value="Counting factor associated protein D"/>
    <property type="match status" value="1"/>
</dbReference>
<sequence length="1003" mass="113084">MNMSVCCEVMEEEAILDLGHLTEVEQTIILNVLLRDNELRNHDENRISKLKQVESDPVRLHFLTGTWFNEQRVKRYQSRGSDVVQTSIRRKRKDKDLPVMSVFEEQKEQNSSQRQEETTKVNMADLEDGEIIEKETKIEEEKRESPNLSVTPKPRPRTKRSAKNEKRDDLSDVVSRDITEGSVADSEALEDRSLQNISSSLRADSDGDIDSGSTELDYTTFGSVNNLYSSHTMSGSMMSLYSVGDFGSVTVTGQIQFSLHYDSKKEELHVRVCRCQDLAPARNNRSDPYVKLYLLPDNTSHSKRKTSVKRKSLNPVYNETLKYKVRKSDLLARVLSVSVWHMERVRRNLFLGEVEVQLSQCDWSQSKPTWYPLQPRVQMNPEAVLIRGTILLTLKFIPPGSEEGGFPLTGEIHIWLKEIVGLLPPKRGTPSILVKSVILPDESGVSGQQTRVVRGSVSPVFNHTMVYDGLQSADLTQACAEITVWNSSNCLGGVRLSTGSASPLAERMVPDFGQMYHIKGVISLPYAEIKEPFEGWYDLQGKRSRIDYYQGQVSTFQLGAAGDQGVSYKITPVTTETEFNVMKCFQVNGTKEDPVLPQAVLPDLQGFQFEQMEYFAGLWCEVWKNVTVVGHKKNTYRLWVARPEGEASLAKPYHYEMMGYNTLLGSHYDKYLIDYSDFSPETDPKDFNLPDSMSCGPFPGPGVEHRILANPIQDLIHTSPVGHVHRLFGHFKAKYQREYEDEVEHEKREHNFVHNVRYIHSMNRAGLSYSLSVNHLADRTEKELVMMRGGKRRKTPNKAQPFPTELRSLNLPDSLDWRLYGAVTPVKDQAVCGSCWSFAATGALEGALFLKTGESVVLSQQMLVDCTWGFGNNGCDGGEEWRAFEWIMKHGGISSAESYGGYTGMNGLCHYNASSLTAHVKSYTNVTSGDLEALKAALYKYGPTAVGIDAAHRSFSFYSNGVYYEPDCKNGPDDLDHAVLAVGYGVLDGQPYWLVKNSWSTYW</sequence>
<dbReference type="InterPro" id="IPR010911">
    <property type="entry name" value="Rab_BD"/>
</dbReference>
<evidence type="ECO:0000256" key="8">
    <source>
        <dbReference type="SAM" id="MobiDB-lite"/>
    </source>
</evidence>
<dbReference type="GO" id="GO:0008234">
    <property type="term" value="F:cysteine-type peptidase activity"/>
    <property type="evidence" value="ECO:0007669"/>
    <property type="project" value="UniProtKB-KW"/>
</dbReference>
<dbReference type="EMBL" id="JAUCMX010000024">
    <property type="protein sequence ID" value="KAK3511685.1"/>
    <property type="molecule type" value="Genomic_DNA"/>
</dbReference>
<dbReference type="Gene3D" id="6.10.250.3000">
    <property type="match status" value="1"/>
</dbReference>
<feature type="compositionally biased region" description="Basic and acidic residues" evidence="8">
    <location>
        <begin position="104"/>
        <end position="119"/>
    </location>
</feature>
<feature type="domain" description="C2" evidence="9">
    <location>
        <begin position="386"/>
        <end position="526"/>
    </location>
</feature>
<dbReference type="Pfam" id="PF00112">
    <property type="entry name" value="Peptidase_C1"/>
    <property type="match status" value="1"/>
</dbReference>
<dbReference type="PANTHER" id="PTHR45716:SF3">
    <property type="entry name" value="SYNAPTOTAGMIN-LIKE PROTEIN 1"/>
    <property type="match status" value="1"/>
</dbReference>
<dbReference type="InterPro" id="IPR039417">
    <property type="entry name" value="Peptidase_C1A_papain-like"/>
</dbReference>
<dbReference type="Pfam" id="PF08246">
    <property type="entry name" value="Inhibitor_I29"/>
    <property type="match status" value="1"/>
</dbReference>
<accession>A0AAE0Q1J2</accession>
<evidence type="ECO:0000256" key="4">
    <source>
        <dbReference type="ARBA" id="ARBA00022801"/>
    </source>
</evidence>
<keyword evidence="2" id="KW-0645">Protease</keyword>
<dbReference type="AlphaFoldDB" id="A0AAE0Q1J2"/>
<dbReference type="Proteomes" id="UP001274896">
    <property type="component" value="Unassembled WGS sequence"/>
</dbReference>
<dbReference type="GO" id="GO:0042043">
    <property type="term" value="F:neurexin family protein binding"/>
    <property type="evidence" value="ECO:0007669"/>
    <property type="project" value="TreeGrafter"/>
</dbReference>
<dbReference type="Pfam" id="PF00168">
    <property type="entry name" value="C2"/>
    <property type="match status" value="2"/>
</dbReference>
<evidence type="ECO:0000259" key="9">
    <source>
        <dbReference type="PROSITE" id="PS50004"/>
    </source>
</evidence>
<feature type="compositionally biased region" description="Basic and acidic residues" evidence="8">
    <location>
        <begin position="162"/>
        <end position="179"/>
    </location>
</feature>
<dbReference type="GO" id="GO:0031267">
    <property type="term" value="F:small GTPase binding"/>
    <property type="evidence" value="ECO:0007669"/>
    <property type="project" value="InterPro"/>
</dbReference>
<feature type="domain" description="RabBD" evidence="10">
    <location>
        <begin position="15"/>
        <end position="71"/>
    </location>
</feature>
<feature type="region of interest" description="Disordered" evidence="8">
    <location>
        <begin position="79"/>
        <end position="98"/>
    </location>
</feature>
<dbReference type="InterPro" id="IPR000008">
    <property type="entry name" value="C2_dom"/>
</dbReference>
<dbReference type="SUPFAM" id="SSF54001">
    <property type="entry name" value="Cysteine proteinases"/>
    <property type="match status" value="1"/>
</dbReference>
<dbReference type="GO" id="GO:0006508">
    <property type="term" value="P:proteolysis"/>
    <property type="evidence" value="ECO:0007669"/>
    <property type="project" value="UniProtKB-KW"/>
</dbReference>